<dbReference type="EMBL" id="JAMZMK010009766">
    <property type="protein sequence ID" value="KAI7734273.1"/>
    <property type="molecule type" value="Genomic_DNA"/>
</dbReference>
<reference evidence="1" key="1">
    <citation type="submission" date="2022-06" db="EMBL/GenBank/DDBJ databases">
        <title>Uncovering the hologenomic basis of an extraordinary plant invasion.</title>
        <authorList>
            <person name="Bieker V.C."/>
            <person name="Martin M.D."/>
            <person name="Gilbert T."/>
            <person name="Hodgins K."/>
            <person name="Battlay P."/>
            <person name="Petersen B."/>
            <person name="Wilson J."/>
        </authorList>
    </citation>
    <scope>NUCLEOTIDE SEQUENCE</scope>
    <source>
        <strain evidence="1">AA19_3_7</strain>
        <tissue evidence="1">Leaf</tissue>
    </source>
</reference>
<name>A0AAD5C4K2_AMBAR</name>
<evidence type="ECO:0000313" key="1">
    <source>
        <dbReference type="EMBL" id="KAI7734273.1"/>
    </source>
</evidence>
<dbReference type="AlphaFoldDB" id="A0AAD5C4K2"/>
<gene>
    <name evidence="1" type="ORF">M8C21_012176</name>
</gene>
<dbReference type="Proteomes" id="UP001206925">
    <property type="component" value="Unassembled WGS sequence"/>
</dbReference>
<organism evidence="1 2">
    <name type="scientific">Ambrosia artemisiifolia</name>
    <name type="common">Common ragweed</name>
    <dbReference type="NCBI Taxonomy" id="4212"/>
    <lineage>
        <taxon>Eukaryota</taxon>
        <taxon>Viridiplantae</taxon>
        <taxon>Streptophyta</taxon>
        <taxon>Embryophyta</taxon>
        <taxon>Tracheophyta</taxon>
        <taxon>Spermatophyta</taxon>
        <taxon>Magnoliopsida</taxon>
        <taxon>eudicotyledons</taxon>
        <taxon>Gunneridae</taxon>
        <taxon>Pentapetalae</taxon>
        <taxon>asterids</taxon>
        <taxon>campanulids</taxon>
        <taxon>Asterales</taxon>
        <taxon>Asteraceae</taxon>
        <taxon>Asteroideae</taxon>
        <taxon>Heliantheae alliance</taxon>
        <taxon>Heliantheae</taxon>
        <taxon>Ambrosia</taxon>
    </lineage>
</organism>
<proteinExistence type="predicted"/>
<protein>
    <submittedName>
        <fullName evidence="1">Uncharacterized protein</fullName>
    </submittedName>
</protein>
<comment type="caution">
    <text evidence="1">The sequence shown here is derived from an EMBL/GenBank/DDBJ whole genome shotgun (WGS) entry which is preliminary data.</text>
</comment>
<evidence type="ECO:0000313" key="2">
    <source>
        <dbReference type="Proteomes" id="UP001206925"/>
    </source>
</evidence>
<sequence>ENGLEVGNFDARGGQMVLDQRTCIWKRLSQFLPIDDELGPQSGSKIAYIRENKTCSNAFHSKIPLIFRDHVVLYNGSKNFFIRSGHLYLATIGGEDDTCFNQDDDYEDEREGVVEFIPLETTLLKVSSSIADSGDNGGKSGSNRGEIDVCPLKLGLLVEIIDFGMDIQACSCLECLWSRCNVLMTRVLLQRLPKVLRMRGDCHIQLEKLRFLISFVEFAIVEDSKAALAGWMTLGSRYIELFMSSPEEMRDPVLRG</sequence>
<feature type="non-terminal residue" evidence="1">
    <location>
        <position position="256"/>
    </location>
</feature>
<keyword evidence="2" id="KW-1185">Reference proteome</keyword>
<accession>A0AAD5C4K2</accession>